<evidence type="ECO:0000259" key="4">
    <source>
        <dbReference type="PROSITE" id="PS50800"/>
    </source>
</evidence>
<dbReference type="PANTHER" id="PTHR12381">
    <property type="entry name" value="HETEROGENEOUS NUCLEAR RIBONUCLEOPROTEIN U FAMILY MEMBER"/>
    <property type="match status" value="1"/>
</dbReference>
<dbReference type="PROSITE" id="PS50800">
    <property type="entry name" value="SAP"/>
    <property type="match status" value="1"/>
</dbReference>
<dbReference type="CDD" id="cd12884">
    <property type="entry name" value="SPRY_hnRNP"/>
    <property type="match status" value="1"/>
</dbReference>
<evidence type="ECO:0000256" key="3">
    <source>
        <dbReference type="SAM" id="MobiDB-lite"/>
    </source>
</evidence>
<evidence type="ECO:0000256" key="2">
    <source>
        <dbReference type="ARBA" id="ARBA00023242"/>
    </source>
</evidence>
<dbReference type="Gene3D" id="2.60.120.920">
    <property type="match status" value="1"/>
</dbReference>
<keyword evidence="2" id="KW-0539">Nucleus</keyword>
<dbReference type="EMBL" id="UYYF01000059">
    <property type="protein sequence ID" value="VDM95776.1"/>
    <property type="molecule type" value="Genomic_DNA"/>
</dbReference>
<dbReference type="Pfam" id="PF00622">
    <property type="entry name" value="SPRY"/>
    <property type="match status" value="1"/>
</dbReference>
<dbReference type="SMART" id="SM00449">
    <property type="entry name" value="SPRY"/>
    <property type="match status" value="1"/>
</dbReference>
<feature type="region of interest" description="Disordered" evidence="3">
    <location>
        <begin position="307"/>
        <end position="361"/>
    </location>
</feature>
<accession>A0A0N5CKU0</accession>
<dbReference type="OMA" id="WDMIMGL"/>
<feature type="compositionally biased region" description="Low complexity" evidence="3">
    <location>
        <begin position="260"/>
        <end position="271"/>
    </location>
</feature>
<feature type="compositionally biased region" description="Basic and acidic residues" evidence="3">
    <location>
        <begin position="691"/>
        <end position="700"/>
    </location>
</feature>
<dbReference type="OrthoDB" id="445357at2759"/>
<feature type="domain" description="SAP" evidence="4">
    <location>
        <begin position="20"/>
        <end position="54"/>
    </location>
</feature>
<evidence type="ECO:0000313" key="5">
    <source>
        <dbReference type="EMBL" id="VDM95776.1"/>
    </source>
</evidence>
<feature type="region of interest" description="Disordered" evidence="3">
    <location>
        <begin position="226"/>
        <end position="284"/>
    </location>
</feature>
<reference evidence="7" key="1">
    <citation type="submission" date="2016-04" db="UniProtKB">
        <authorList>
            <consortium name="WormBaseParasite"/>
        </authorList>
    </citation>
    <scope>IDENTIFICATION</scope>
</reference>
<feature type="compositionally biased region" description="Polar residues" evidence="3">
    <location>
        <begin position="1359"/>
        <end position="1372"/>
    </location>
</feature>
<evidence type="ECO:0000313" key="7">
    <source>
        <dbReference type="WBParaSite" id="TCLT_0000070401-mRNA-1"/>
    </source>
</evidence>
<feature type="region of interest" description="Disordered" evidence="3">
    <location>
        <begin position="665"/>
        <end position="700"/>
    </location>
</feature>
<dbReference type="GO" id="GO:0003723">
    <property type="term" value="F:RNA binding"/>
    <property type="evidence" value="ECO:0007669"/>
    <property type="project" value="TreeGrafter"/>
</dbReference>
<protein>
    <submittedName>
        <fullName evidence="7">SAP domain-containing protein</fullName>
    </submittedName>
</protein>
<dbReference type="SUPFAM" id="SSF49899">
    <property type="entry name" value="Concanavalin A-like lectins/glucanases"/>
    <property type="match status" value="1"/>
</dbReference>
<feature type="compositionally biased region" description="Low complexity" evidence="3">
    <location>
        <begin position="344"/>
        <end position="353"/>
    </location>
</feature>
<dbReference type="InterPro" id="IPR036361">
    <property type="entry name" value="SAP_dom_sf"/>
</dbReference>
<feature type="compositionally biased region" description="Basic and acidic residues" evidence="3">
    <location>
        <begin position="273"/>
        <end position="282"/>
    </location>
</feature>
<dbReference type="Gene3D" id="3.40.50.300">
    <property type="entry name" value="P-loop containing nucleotide triphosphate hydrolases"/>
    <property type="match status" value="1"/>
</dbReference>
<dbReference type="GO" id="GO:0005634">
    <property type="term" value="C:nucleus"/>
    <property type="evidence" value="ECO:0007669"/>
    <property type="project" value="UniProtKB-SubCell"/>
</dbReference>
<dbReference type="InterPro" id="IPR043136">
    <property type="entry name" value="B30.2/SPRY_sf"/>
</dbReference>
<dbReference type="InterPro" id="IPR035778">
    <property type="entry name" value="SPRY_hnRNP_U"/>
</dbReference>
<keyword evidence="6" id="KW-1185">Reference proteome</keyword>
<dbReference type="STRING" id="103827.A0A0N5CKU0"/>
<feature type="compositionally biased region" description="Basic and acidic residues" evidence="3">
    <location>
        <begin position="241"/>
        <end position="250"/>
    </location>
</feature>
<dbReference type="PANTHER" id="PTHR12381:SF56">
    <property type="entry name" value="B30.2_SPRY DOMAIN-CONTAINING PROTEIN-RELATED"/>
    <property type="match status" value="1"/>
</dbReference>
<feature type="region of interest" description="Disordered" evidence="3">
    <location>
        <begin position="512"/>
        <end position="546"/>
    </location>
</feature>
<dbReference type="Pfam" id="PF02037">
    <property type="entry name" value="SAP"/>
    <property type="match status" value="1"/>
</dbReference>
<dbReference type="GO" id="GO:0000380">
    <property type="term" value="P:alternative mRNA splicing, via spliceosome"/>
    <property type="evidence" value="ECO:0007669"/>
    <property type="project" value="TreeGrafter"/>
</dbReference>
<reference evidence="5 6" key="2">
    <citation type="submission" date="2018-11" db="EMBL/GenBank/DDBJ databases">
        <authorList>
            <consortium name="Pathogen Informatics"/>
        </authorList>
    </citation>
    <scope>NUCLEOTIDE SEQUENCE [LARGE SCALE GENOMIC DNA]</scope>
</reference>
<dbReference type="SMART" id="SM00513">
    <property type="entry name" value="SAP"/>
    <property type="match status" value="1"/>
</dbReference>
<dbReference type="InterPro" id="IPR003877">
    <property type="entry name" value="SPRY_dom"/>
</dbReference>
<dbReference type="Pfam" id="PF13671">
    <property type="entry name" value="AAA_33"/>
    <property type="match status" value="1"/>
</dbReference>
<dbReference type="InterPro" id="IPR027417">
    <property type="entry name" value="P-loop_NTPase"/>
</dbReference>
<name>A0A0N5CKU0_THECL</name>
<dbReference type="Gene3D" id="1.10.720.30">
    <property type="entry name" value="SAP domain"/>
    <property type="match status" value="1"/>
</dbReference>
<comment type="subcellular location">
    <subcellularLocation>
        <location evidence="1">Nucleus</location>
    </subcellularLocation>
</comment>
<evidence type="ECO:0000313" key="6">
    <source>
        <dbReference type="Proteomes" id="UP000276776"/>
    </source>
</evidence>
<feature type="region of interest" description="Disordered" evidence="3">
    <location>
        <begin position="56"/>
        <end position="81"/>
    </location>
</feature>
<dbReference type="SUPFAM" id="SSF52540">
    <property type="entry name" value="P-loop containing nucleoside triphosphate hydrolases"/>
    <property type="match status" value="1"/>
</dbReference>
<feature type="compositionally biased region" description="Polar residues" evidence="3">
    <location>
        <begin position="329"/>
        <end position="338"/>
    </location>
</feature>
<organism evidence="7">
    <name type="scientific">Thelazia callipaeda</name>
    <name type="common">Oriental eyeworm</name>
    <name type="synonym">Parasitic nematode</name>
    <dbReference type="NCBI Taxonomy" id="103827"/>
    <lineage>
        <taxon>Eukaryota</taxon>
        <taxon>Metazoa</taxon>
        <taxon>Ecdysozoa</taxon>
        <taxon>Nematoda</taxon>
        <taxon>Chromadorea</taxon>
        <taxon>Rhabditida</taxon>
        <taxon>Spirurina</taxon>
        <taxon>Spiruromorpha</taxon>
        <taxon>Thelazioidea</taxon>
        <taxon>Thelaziidae</taxon>
        <taxon>Thelazia</taxon>
    </lineage>
</organism>
<dbReference type="InterPro" id="IPR003034">
    <property type="entry name" value="SAP_dom"/>
</dbReference>
<proteinExistence type="predicted"/>
<dbReference type="InterPro" id="IPR013320">
    <property type="entry name" value="ConA-like_dom_sf"/>
</dbReference>
<dbReference type="WBParaSite" id="TCLT_0000070401-mRNA-1">
    <property type="protein sequence ID" value="TCLT_0000070401-mRNA-1"/>
    <property type="gene ID" value="TCLT_0000070401"/>
</dbReference>
<evidence type="ECO:0000256" key="1">
    <source>
        <dbReference type="ARBA" id="ARBA00004123"/>
    </source>
</evidence>
<feature type="compositionally biased region" description="Polar residues" evidence="3">
    <location>
        <begin position="532"/>
        <end position="545"/>
    </location>
</feature>
<gene>
    <name evidence="5" type="ORF">TCLT_LOCUS705</name>
</gene>
<dbReference type="Proteomes" id="UP000276776">
    <property type="component" value="Unassembled WGS sequence"/>
</dbReference>
<sequence>MATRSRRSAARSDSLNPAMIHLYDTGRLRQELKQRGLDTTGNRNILADRLQEAVLSERNSRQTYSPPPQTEKSGKRGMKRFSKGNISSIDQVQMEAERSFLPHWVPEAVKINEDPTSISQAKVFPTLIEKMHPKVEFETEIMPSDKKNPELKIRIRSPKKNSPFIDKYQRAKHEKTIGNARELANDEHSNSSDDEELKWLNKTRREKRTRKVLFEERQATSVEDIFVNEKGQTESSSGKLLTDDKLHDRESEEDIDRSSKSSSMESGKFESVNSKEKLEKSSMQKSSIKLKFKTSLLKSSIERTLEMKKKETPSSLGEVSAKDGKSHSDATIVTSGQSEKLRLTSTPSISSSSEKTKEHVPRKKIPLRMQAPIDVLDSIFDKQVFIIVLKCVFYTYFVLQAQLLSSKYKTEQERALERQKLEMEKRRQNAASLTALSVTSSTALEKRRSVDFILPNRHPQELTIPQQETTLSVLSNNQQQSPRLASDFRSNPSFPLDVTLGSINMDEKRLLAQLPPPPLPPPLLSDPIKSPVSRSTSQSDNSVSAEHSLHDNIDETIMDHDVLSSNTPTVSCSTTLPLPTKTFPSTCLTHAEIMHSFEASTSSTSTKLDSERIKEMASALQAVFARLGSTSVVSQQVDTSEINLLSRTSDVTIDSDLSVAKETVVISSTEKSPNPIERSEVVENSSSNISPRRDISTDSTGAHDEAADLAHTVLLSSSSSNQELCSSLPSLTVTCSGDTTEESMQEDTVAYVDQIVALVVEELVSLTTSSNSPSCETHSGSMNKELTMGIEREELERKPDISEDLLRNPRRLLQKASDVLKSLHSLEKAAEQESADIFISEKQNLQQYEQLPLDEKYEDDHVEDKPLPDFHGEPVPDSDDDIIIEGVTRKRPIKKNLVQEEEPVPGDEQIEIDFYNADLNVKASETCQEVIDPDNGDGFALMWGGAKSTYGIRLAGNTAGFPAIIFQIRVWIFLKFYFRRISGAEFIHHHLQLLECLPIKHLPFEETDAHNVRVGWSIQSSANILGEAPYSYAYDLLAKKATNNLFSDYGEPCQVNDVITSCLDLASSKIHFWKNTEYLGVAFSHVDFDEDDVIFPHVCTKNYKLSVNYGDSQSEGWISMTELQKDKKFNIDSSLVYFSKLDRSLLVRGMIPPCSKNECTVLMMVGLPGVGKTTWVRQYLREHPKEQWTLLSTDTILSAMKVNGVPRSRGRWDMIMGLIAKALNRSLHLACRRRRNYIIDQTNISRETRRRKLTQFKDFQRKCVVIIPSEEEMISRQMKQSRMDGAGPIPVEAMLELKAMFSIPNVETEPIEDVFFVEPPLERIGDAIDLVARFNEEARPWCQKRRGRRGDLLRHNESRTGNNSSTRTFNGL</sequence>
<feature type="region of interest" description="Disordered" evidence="3">
    <location>
        <begin position="1352"/>
        <end position="1372"/>
    </location>
</feature>
<feature type="compositionally biased region" description="Pro residues" evidence="3">
    <location>
        <begin position="514"/>
        <end position="524"/>
    </location>
</feature>